<evidence type="ECO:0000256" key="1">
    <source>
        <dbReference type="SAM" id="Coils"/>
    </source>
</evidence>
<name>A0A1I6QI38_9FLAO</name>
<dbReference type="AlphaFoldDB" id="A0A1I6QI38"/>
<accession>A0A1I6QI38</accession>
<proteinExistence type="predicted"/>
<evidence type="ECO:0000256" key="2">
    <source>
        <dbReference type="SAM" id="MobiDB-lite"/>
    </source>
</evidence>
<organism evidence="4 5">
    <name type="scientific">Zhouia amylolytica</name>
    <dbReference type="NCBI Taxonomy" id="376730"/>
    <lineage>
        <taxon>Bacteria</taxon>
        <taxon>Pseudomonadati</taxon>
        <taxon>Bacteroidota</taxon>
        <taxon>Flavobacteriia</taxon>
        <taxon>Flavobacteriales</taxon>
        <taxon>Flavobacteriaceae</taxon>
        <taxon>Zhouia</taxon>
    </lineage>
</organism>
<keyword evidence="3" id="KW-0812">Transmembrane</keyword>
<evidence type="ECO:0000256" key="3">
    <source>
        <dbReference type="SAM" id="Phobius"/>
    </source>
</evidence>
<evidence type="ECO:0000313" key="5">
    <source>
        <dbReference type="Proteomes" id="UP000183209"/>
    </source>
</evidence>
<sequence>MSGRSNAISKTVQKKKNRTPLGKLSRLEQYGSLLTKKQESQKLNRKELLIQNLKLNQKKKKQQHKRNILIIMVLIGLTILILSIFLLFK</sequence>
<protein>
    <submittedName>
        <fullName evidence="4">Uncharacterized protein</fullName>
    </submittedName>
</protein>
<evidence type="ECO:0000313" key="4">
    <source>
        <dbReference type="EMBL" id="SFS52157.1"/>
    </source>
</evidence>
<dbReference type="Proteomes" id="UP000183209">
    <property type="component" value="Unassembled WGS sequence"/>
</dbReference>
<feature type="coiled-coil region" evidence="1">
    <location>
        <begin position="36"/>
        <end position="65"/>
    </location>
</feature>
<feature type="region of interest" description="Disordered" evidence="2">
    <location>
        <begin position="1"/>
        <end position="23"/>
    </location>
</feature>
<keyword evidence="3" id="KW-1133">Transmembrane helix</keyword>
<reference evidence="4 5" key="1">
    <citation type="submission" date="2016-10" db="EMBL/GenBank/DDBJ databases">
        <authorList>
            <person name="de Groot N.N."/>
        </authorList>
    </citation>
    <scope>NUCLEOTIDE SEQUENCE [LARGE SCALE GENOMIC DNA]</scope>
    <source>
        <strain evidence="4 5">CGMCC 1.6114</strain>
    </source>
</reference>
<keyword evidence="1" id="KW-0175">Coiled coil</keyword>
<gene>
    <name evidence="4" type="ORF">SAMN04487906_0671</name>
</gene>
<feature type="transmembrane region" description="Helical" evidence="3">
    <location>
        <begin position="68"/>
        <end position="88"/>
    </location>
</feature>
<keyword evidence="3" id="KW-0472">Membrane</keyword>
<dbReference type="EMBL" id="FPAG01000002">
    <property type="protein sequence ID" value="SFS52157.1"/>
    <property type="molecule type" value="Genomic_DNA"/>
</dbReference>
<feature type="compositionally biased region" description="Polar residues" evidence="2">
    <location>
        <begin position="1"/>
        <end position="11"/>
    </location>
</feature>